<dbReference type="SUPFAM" id="SSF50978">
    <property type="entry name" value="WD40 repeat-like"/>
    <property type="match status" value="1"/>
</dbReference>
<dbReference type="PANTHER" id="PTHR19924:SF26">
    <property type="entry name" value="U3 SMALL NUCLEOLAR RNA-ASSOCIATED PROTEIN 15 HOMOLOG"/>
    <property type="match status" value="1"/>
</dbReference>
<dbReference type="Pfam" id="PF09384">
    <property type="entry name" value="UTP15_C"/>
    <property type="match status" value="1"/>
</dbReference>
<dbReference type="InterPro" id="IPR036322">
    <property type="entry name" value="WD40_repeat_dom_sf"/>
</dbReference>
<comment type="function">
    <text evidence="7">Ribosome biogenesis factor. Involved in nucleolar processing of pre-18S ribosomal RNA. Required for optimal pre-ribosomal RNA transcription by RNA polymerase I. Part of the small subunit (SSU) processome, first precursor of the small eukaryotic ribosomal subunit. During the assembly of the SSU processome in the nucleolus, many ribosome biogenesis factors, an RNA chaperone and ribosomal proteins associate with the nascent pre-rRNA and work in concert to generate RNA folding, modifications, rearrangements and cleavage as well as targeted degradation of pre-ribosomal RNA by the RNA exosome.</text>
</comment>
<protein>
    <recommendedName>
        <fullName evidence="2">U3 small nucleolar RNA-associated protein 15 homolog</fullName>
    </recommendedName>
</protein>
<keyword evidence="5" id="KW-0677">Repeat</keyword>
<dbReference type="SMART" id="SM00320">
    <property type="entry name" value="WD40"/>
    <property type="match status" value="5"/>
</dbReference>
<dbReference type="InterPro" id="IPR018983">
    <property type="entry name" value="U3_snoRNA-assocProt_15_C"/>
</dbReference>
<dbReference type="InterPro" id="IPR001680">
    <property type="entry name" value="WD40_rpt"/>
</dbReference>
<dbReference type="Ensembl" id="ENSCCRT00020078656.1">
    <property type="protein sequence ID" value="ENSCCRP00020071611.1"/>
    <property type="gene ID" value="ENSCCRG00020033510.1"/>
</dbReference>
<feature type="domain" description="U3 small nucleolar RNA-associated protein 15 C-terminal" evidence="9">
    <location>
        <begin position="318"/>
        <end position="464"/>
    </location>
</feature>
<dbReference type="CDD" id="cd00200">
    <property type="entry name" value="WD40"/>
    <property type="match status" value="1"/>
</dbReference>
<dbReference type="PROSITE" id="PS50082">
    <property type="entry name" value="WD_REPEATS_2"/>
    <property type="match status" value="2"/>
</dbReference>
<dbReference type="GO" id="GO:0006364">
    <property type="term" value="P:rRNA processing"/>
    <property type="evidence" value="ECO:0007669"/>
    <property type="project" value="UniProtKB-KW"/>
</dbReference>
<dbReference type="Proteomes" id="UP000694700">
    <property type="component" value="Unplaced"/>
</dbReference>
<keyword evidence="4 8" id="KW-0853">WD repeat</keyword>
<dbReference type="AlphaFoldDB" id="A0A8C2HYA8"/>
<dbReference type="Gene3D" id="2.130.10.10">
    <property type="entry name" value="YVTN repeat-like/Quinoprotein amine dehydrogenase"/>
    <property type="match status" value="1"/>
</dbReference>
<dbReference type="Pfam" id="PF00400">
    <property type="entry name" value="WD40"/>
    <property type="match status" value="4"/>
</dbReference>
<dbReference type="GO" id="GO:0005730">
    <property type="term" value="C:nucleolus"/>
    <property type="evidence" value="ECO:0007669"/>
    <property type="project" value="UniProtKB-SubCell"/>
</dbReference>
<dbReference type="Proteomes" id="UP000694701">
    <property type="component" value="Unplaced"/>
</dbReference>
<comment type="subcellular location">
    <subcellularLocation>
        <location evidence="1">Nucleus</location>
        <location evidence="1">Nucleolus</location>
    </subcellularLocation>
</comment>
<organism evidence="10 11">
    <name type="scientific">Cyprinus carpio</name>
    <name type="common">Common carp</name>
    <dbReference type="NCBI Taxonomy" id="7962"/>
    <lineage>
        <taxon>Eukaryota</taxon>
        <taxon>Metazoa</taxon>
        <taxon>Chordata</taxon>
        <taxon>Craniata</taxon>
        <taxon>Vertebrata</taxon>
        <taxon>Euteleostomi</taxon>
        <taxon>Actinopterygii</taxon>
        <taxon>Neopterygii</taxon>
        <taxon>Teleostei</taxon>
        <taxon>Ostariophysi</taxon>
        <taxon>Cypriniformes</taxon>
        <taxon>Cyprinidae</taxon>
        <taxon>Cyprininae</taxon>
        <taxon>Cyprinus</taxon>
    </lineage>
</organism>
<evidence type="ECO:0000313" key="11">
    <source>
        <dbReference type="Proteomes" id="UP000694701"/>
    </source>
</evidence>
<dbReference type="PROSITE" id="PS50294">
    <property type="entry name" value="WD_REPEATS_REGION"/>
    <property type="match status" value="1"/>
</dbReference>
<evidence type="ECO:0000256" key="5">
    <source>
        <dbReference type="ARBA" id="ARBA00022737"/>
    </source>
</evidence>
<evidence type="ECO:0000256" key="2">
    <source>
        <dbReference type="ARBA" id="ARBA00018260"/>
    </source>
</evidence>
<dbReference type="GO" id="GO:0045943">
    <property type="term" value="P:positive regulation of transcription by RNA polymerase I"/>
    <property type="evidence" value="ECO:0007669"/>
    <property type="project" value="TreeGrafter"/>
</dbReference>
<evidence type="ECO:0000256" key="8">
    <source>
        <dbReference type="PROSITE-ProRule" id="PRU00221"/>
    </source>
</evidence>
<dbReference type="Ensembl" id="ENSCCRT00015103634.1">
    <property type="protein sequence ID" value="ENSCCRP00015100385.1"/>
    <property type="gene ID" value="ENSCCRG00015039959.1"/>
</dbReference>
<feature type="repeat" description="WD" evidence="8">
    <location>
        <begin position="118"/>
        <end position="159"/>
    </location>
</feature>
<feature type="repeat" description="WD" evidence="8">
    <location>
        <begin position="160"/>
        <end position="202"/>
    </location>
</feature>
<name>A0A8C2HYA8_CYPCA</name>
<evidence type="ECO:0000256" key="3">
    <source>
        <dbReference type="ARBA" id="ARBA00022552"/>
    </source>
</evidence>
<dbReference type="PANTHER" id="PTHR19924">
    <property type="entry name" value="UTP15 U3 SMALL NUCLEOLAR RNA-ASSOCIATED PROTEIN 15 FAMILY MEMBER"/>
    <property type="match status" value="1"/>
</dbReference>
<proteinExistence type="predicted"/>
<accession>A0A8C2HYA8</accession>
<evidence type="ECO:0000256" key="7">
    <source>
        <dbReference type="ARBA" id="ARBA00045437"/>
    </source>
</evidence>
<dbReference type="PROSITE" id="PS00678">
    <property type="entry name" value="WD_REPEATS_1"/>
    <property type="match status" value="1"/>
</dbReference>
<evidence type="ECO:0000256" key="1">
    <source>
        <dbReference type="ARBA" id="ARBA00004604"/>
    </source>
</evidence>
<reference evidence="10" key="1">
    <citation type="submission" date="2025-05" db="UniProtKB">
        <authorList>
            <consortium name="Ensembl"/>
        </authorList>
    </citation>
    <scope>IDENTIFICATION</scope>
</reference>
<evidence type="ECO:0000313" key="10">
    <source>
        <dbReference type="Ensembl" id="ENSCCRP00020071611.1"/>
    </source>
</evidence>
<sequence>MASFKPTKVQFLPKLGEKVTEETLYWKNYKSPVQIKEFGAITKIDFSPLPPHNYAVTASTRIHIYGPHSQEPIRSFTRFRDTAYGGSFRGDGKLLVAGSEEGIIRLFDISGRVALRQFAGHSKAVHMTSFLSDGFRVVSGSDDLSCRVWDVPSAVELSSLTEHTDYVRALAPSKLNPDLFVTGSYDHTVKVFDMRSGSSVMTMQHGHPVECVLLYPSEALLVSTGGRYVKVWDLLKGGQELVSLKNHHKTVTCACLSSVGNKLLTGSLDRCVCMSLAVGMTNGVLSVRHRRHQKDKETLTSRRRRGPSYQVFVKGKNFVPRQDDFLVSKPVKQYLRKYDKQLKSFEVSKALDTALQTWTRTSKPDVTVAVIIELNRRGTLKNALAGRNEESLTKILNFLLKHIFDPRFSRPLLMVGDIVLDLYQQVFHESPVVERLLQRLMEVLGREAELQQELLQVLGIMDTLFASLTPRKEVMAHAAPPVAQESQLQAA</sequence>
<dbReference type="InterPro" id="IPR019775">
    <property type="entry name" value="WD40_repeat_CS"/>
</dbReference>
<keyword evidence="3" id="KW-0698">rRNA processing</keyword>
<evidence type="ECO:0000256" key="4">
    <source>
        <dbReference type="ARBA" id="ARBA00022574"/>
    </source>
</evidence>
<evidence type="ECO:0000256" key="6">
    <source>
        <dbReference type="ARBA" id="ARBA00023242"/>
    </source>
</evidence>
<dbReference type="InterPro" id="IPR015943">
    <property type="entry name" value="WD40/YVTN_repeat-like_dom_sf"/>
</dbReference>
<keyword evidence="6" id="KW-0539">Nucleus</keyword>
<evidence type="ECO:0000259" key="9">
    <source>
        <dbReference type="Pfam" id="PF09384"/>
    </source>
</evidence>